<dbReference type="Gene3D" id="3.30.750.44">
    <property type="match status" value="1"/>
</dbReference>
<reference evidence="6" key="1">
    <citation type="submission" date="2021-03" db="EMBL/GenBank/DDBJ databases">
        <title>Acanthopleuribacteraceae sp. M133.</title>
        <authorList>
            <person name="Wang G."/>
        </authorList>
    </citation>
    <scope>NUCLEOTIDE SEQUENCE</scope>
    <source>
        <strain evidence="6">M133</strain>
    </source>
</reference>
<dbReference type="Pfam" id="PF11918">
    <property type="entry name" value="Peptidase_S41_N"/>
    <property type="match status" value="1"/>
</dbReference>
<gene>
    <name evidence="6" type="ORF">J3U87_34135</name>
</gene>
<dbReference type="SMART" id="SM00245">
    <property type="entry name" value="TSPc"/>
    <property type="match status" value="1"/>
</dbReference>
<dbReference type="PANTHER" id="PTHR46825:SF11">
    <property type="entry name" value="PENICILLIN-BINDING PROTEIN 4"/>
    <property type="match status" value="1"/>
</dbReference>
<dbReference type="Pfam" id="PF00144">
    <property type="entry name" value="Beta-lactamase"/>
    <property type="match status" value="1"/>
</dbReference>
<name>A0A8A4TM70_SULCO</name>
<feature type="signal peptide" evidence="4">
    <location>
        <begin position="1"/>
        <end position="21"/>
    </location>
</feature>
<feature type="region of interest" description="Disordered" evidence="3">
    <location>
        <begin position="238"/>
        <end position="260"/>
    </location>
</feature>
<keyword evidence="6" id="KW-0378">Hydrolase</keyword>
<evidence type="ECO:0000259" key="5">
    <source>
        <dbReference type="SMART" id="SM00245"/>
    </source>
</evidence>
<evidence type="ECO:0000256" key="4">
    <source>
        <dbReference type="SAM" id="SignalP"/>
    </source>
</evidence>
<comment type="subcellular location">
    <subcellularLocation>
        <location evidence="1">Membrane</location>
    </subcellularLocation>
</comment>
<evidence type="ECO:0000313" key="7">
    <source>
        <dbReference type="Proteomes" id="UP000663929"/>
    </source>
</evidence>
<organism evidence="6 7">
    <name type="scientific">Sulfidibacter corallicola</name>
    <dbReference type="NCBI Taxonomy" id="2818388"/>
    <lineage>
        <taxon>Bacteria</taxon>
        <taxon>Pseudomonadati</taxon>
        <taxon>Acidobacteriota</taxon>
        <taxon>Holophagae</taxon>
        <taxon>Acanthopleuribacterales</taxon>
        <taxon>Acanthopleuribacteraceae</taxon>
        <taxon>Sulfidibacter</taxon>
    </lineage>
</organism>
<dbReference type="Proteomes" id="UP000663929">
    <property type="component" value="Chromosome"/>
</dbReference>
<proteinExistence type="predicted"/>
<keyword evidence="7" id="KW-1185">Reference proteome</keyword>
<dbReference type="EMBL" id="CP071793">
    <property type="protein sequence ID" value="QTD50653.1"/>
    <property type="molecule type" value="Genomic_DNA"/>
</dbReference>
<dbReference type="KEGG" id="scor:J3U87_34135"/>
<dbReference type="GO" id="GO:0016020">
    <property type="term" value="C:membrane"/>
    <property type="evidence" value="ECO:0007669"/>
    <property type="project" value="UniProtKB-SubCell"/>
</dbReference>
<dbReference type="Gene3D" id="3.90.226.10">
    <property type="entry name" value="2-enoyl-CoA Hydratase, Chain A, domain 1"/>
    <property type="match status" value="1"/>
</dbReference>
<dbReference type="CDD" id="cd07563">
    <property type="entry name" value="Peptidase_S41_IRBP"/>
    <property type="match status" value="1"/>
</dbReference>
<feature type="domain" description="Tail specific protease" evidence="5">
    <location>
        <begin position="523"/>
        <end position="718"/>
    </location>
</feature>
<keyword evidence="4" id="KW-0732">Signal</keyword>
<accession>A0A8A4TM70</accession>
<dbReference type="Pfam" id="PF03572">
    <property type="entry name" value="Peptidase_S41"/>
    <property type="match status" value="1"/>
</dbReference>
<evidence type="ECO:0000256" key="2">
    <source>
        <dbReference type="ARBA" id="ARBA00023136"/>
    </source>
</evidence>
<dbReference type="SUPFAM" id="SSF56601">
    <property type="entry name" value="beta-lactamase/transpeptidase-like"/>
    <property type="match status" value="1"/>
</dbReference>
<dbReference type="InterPro" id="IPR012338">
    <property type="entry name" value="Beta-lactam/transpept-like"/>
</dbReference>
<dbReference type="AlphaFoldDB" id="A0A8A4TM70"/>
<dbReference type="RefSeq" id="WP_237380529.1">
    <property type="nucleotide sequence ID" value="NZ_CP071793.1"/>
</dbReference>
<dbReference type="InterPro" id="IPR029045">
    <property type="entry name" value="ClpP/crotonase-like_dom_sf"/>
</dbReference>
<sequence>MKPQLFAAFFLLPLISWHLLAGDLAEEIDALVAKHHQSDAFSGAVLVAHGDKLLYRKGKGLANRETGLANTADTPLGIGSMNKMFTAVAIAQLVEAGKLSFEDKVGQHLPHYANRQVAEQVTLHHLLTHTAGLGGYFDKPDYVRRKDELATATDFLSLFEKDPLQFEPGTRMQYSNSGFIVLGAIIEKVSGLSYRDYLARHIFRPAGMTRSGFYPAKGQPDPHDGAAGVVGYTTMRRDGSRGELGPNQRVRSPGSSAGGGYASARDMFRFMRALTTGKLVGAKLVTKLTSPKVRHPHGLVYGYGFGTHHNRFGHNGGGPGVNAACYAFPELDVVAVVIANQDPHAASHLFRDLTDLLHRHLEDAKLKAYEGDYGMVSLKVVGNRLKVAVAHMTLDLIADGDDRFRVAGMPGLAYAFQRDDSDRVVAMTATDASGDVGEYTRKVRDPADRDLVRRIEDVLKEHYVVKEKMPEILAMLDRNKQEYAKIVDVKALVDRINADLMAVAHDKHLRLLQRGAMPDLSPKKKRRRMGGPGSAASSWISRKEILDGNIGILAFSLFPQGAAAARAIDDAMAEMAETDALILDMRQCRGGSAEAPNQLFHHLFTERTHLLTSETPFAAEPIEVWADPDRIGMPPYTKPVYVLTGPKCASAGEHLVFPLKNTGRATLVGETTAGAGYLNTFFDVPFHIKFSVSIGRTYQPKTKKAWEATGIAPDRFVKADEALTDVLQSLTKM</sequence>
<feature type="chain" id="PRO_5035283557" evidence="4">
    <location>
        <begin position="22"/>
        <end position="733"/>
    </location>
</feature>
<dbReference type="PANTHER" id="PTHR46825">
    <property type="entry name" value="D-ALANYL-D-ALANINE-CARBOXYPEPTIDASE/ENDOPEPTIDASE AMPH"/>
    <property type="match status" value="1"/>
</dbReference>
<evidence type="ECO:0000256" key="3">
    <source>
        <dbReference type="SAM" id="MobiDB-lite"/>
    </source>
</evidence>
<dbReference type="InterPro" id="IPR050491">
    <property type="entry name" value="AmpC-like"/>
</dbReference>
<dbReference type="GO" id="GO:0008236">
    <property type="term" value="F:serine-type peptidase activity"/>
    <property type="evidence" value="ECO:0007669"/>
    <property type="project" value="InterPro"/>
</dbReference>
<protein>
    <submittedName>
        <fullName evidence="6">Serine hydrolase</fullName>
    </submittedName>
</protein>
<dbReference type="InterPro" id="IPR001466">
    <property type="entry name" value="Beta-lactam-related"/>
</dbReference>
<evidence type="ECO:0000256" key="1">
    <source>
        <dbReference type="ARBA" id="ARBA00004370"/>
    </source>
</evidence>
<dbReference type="SUPFAM" id="SSF52096">
    <property type="entry name" value="ClpP/crotonase"/>
    <property type="match status" value="1"/>
</dbReference>
<evidence type="ECO:0000313" key="6">
    <source>
        <dbReference type="EMBL" id="QTD50653.1"/>
    </source>
</evidence>
<dbReference type="GO" id="GO:0006508">
    <property type="term" value="P:proteolysis"/>
    <property type="evidence" value="ECO:0007669"/>
    <property type="project" value="InterPro"/>
</dbReference>
<dbReference type="InterPro" id="IPR005151">
    <property type="entry name" value="Tail-specific_protease"/>
</dbReference>
<keyword evidence="2" id="KW-0472">Membrane</keyword>
<dbReference type="Gene3D" id="3.40.710.10">
    <property type="entry name" value="DD-peptidase/beta-lactamase superfamily"/>
    <property type="match status" value="1"/>
</dbReference>